<gene>
    <name evidence="2" type="ORF">EC973_004491</name>
</gene>
<keyword evidence="1" id="KW-0732">Signal</keyword>
<dbReference type="AlphaFoldDB" id="A0A8H7BL76"/>
<proteinExistence type="predicted"/>
<organism evidence="2 3">
    <name type="scientific">Apophysomyces ossiformis</name>
    <dbReference type="NCBI Taxonomy" id="679940"/>
    <lineage>
        <taxon>Eukaryota</taxon>
        <taxon>Fungi</taxon>
        <taxon>Fungi incertae sedis</taxon>
        <taxon>Mucoromycota</taxon>
        <taxon>Mucoromycotina</taxon>
        <taxon>Mucoromycetes</taxon>
        <taxon>Mucorales</taxon>
        <taxon>Mucorineae</taxon>
        <taxon>Mucoraceae</taxon>
        <taxon>Apophysomyces</taxon>
    </lineage>
</organism>
<accession>A0A8H7BL76</accession>
<reference evidence="2" key="1">
    <citation type="submission" date="2020-01" db="EMBL/GenBank/DDBJ databases">
        <title>Genome Sequencing of Three Apophysomyces-Like Fungal Strains Confirms a Novel Fungal Genus in the Mucoromycota with divergent Burkholderia-like Endosymbiotic Bacteria.</title>
        <authorList>
            <person name="Stajich J.E."/>
            <person name="Macias A.M."/>
            <person name="Carter-House D."/>
            <person name="Lovett B."/>
            <person name="Kasson L.R."/>
            <person name="Berry K."/>
            <person name="Grigoriev I."/>
            <person name="Chang Y."/>
            <person name="Spatafora J."/>
            <person name="Kasson M.T."/>
        </authorList>
    </citation>
    <scope>NUCLEOTIDE SEQUENCE</scope>
    <source>
        <strain evidence="2">NRRL A-21654</strain>
    </source>
</reference>
<dbReference type="OrthoDB" id="2319449at2759"/>
<evidence type="ECO:0000313" key="3">
    <source>
        <dbReference type="Proteomes" id="UP000605846"/>
    </source>
</evidence>
<evidence type="ECO:0000313" key="2">
    <source>
        <dbReference type="EMBL" id="KAF7721552.1"/>
    </source>
</evidence>
<feature type="chain" id="PRO_5034730532" evidence="1">
    <location>
        <begin position="23"/>
        <end position="279"/>
    </location>
</feature>
<comment type="caution">
    <text evidence="2">The sequence shown here is derived from an EMBL/GenBank/DDBJ whole genome shotgun (WGS) entry which is preliminary data.</text>
</comment>
<dbReference type="EMBL" id="JABAYA010000254">
    <property type="protein sequence ID" value="KAF7721552.1"/>
    <property type="molecule type" value="Genomic_DNA"/>
</dbReference>
<name>A0A8H7BL76_9FUNG</name>
<feature type="signal peptide" evidence="1">
    <location>
        <begin position="1"/>
        <end position="22"/>
    </location>
</feature>
<evidence type="ECO:0000256" key="1">
    <source>
        <dbReference type="SAM" id="SignalP"/>
    </source>
</evidence>
<protein>
    <submittedName>
        <fullName evidence="2">Uncharacterized protein</fullName>
    </submittedName>
</protein>
<keyword evidence="3" id="KW-1185">Reference proteome</keyword>
<sequence length="279" mass="31139">MKLSFFLSCAVAFLATSSLVQADKMQDEIDAALKKFCGGIQVTAPAQNKVFSNPKKVQVTVTRKPNAQAKVINGIDIYSVDSKGTPKYLGTPWKGNYALNKKATMTVDITKIKGLKLPSQFEFRVWVHNKAGPDCTLFTKVFKVKSSSHSNAAEEEALNNMDANIDRGCFGVDIVQPAIGAHQKVGEEFAVQIQRDSASQVESYKSLELYKVNLNTRQPEKVQDTWSGNEAIRQMFNFKDKLSNTDGEGYAYFYKLTGVTQHEETCEFYSHPFYIDGQN</sequence>
<dbReference type="Proteomes" id="UP000605846">
    <property type="component" value="Unassembled WGS sequence"/>
</dbReference>